<evidence type="ECO:0000256" key="1">
    <source>
        <dbReference type="SAM" id="Phobius"/>
    </source>
</evidence>
<evidence type="ECO:0000313" key="3">
    <source>
        <dbReference type="Proteomes" id="UP000095552"/>
    </source>
</evidence>
<keyword evidence="1" id="KW-1133">Transmembrane helix</keyword>
<comment type="caution">
    <text evidence="2">The sequence shown here is derived from an EMBL/GenBank/DDBJ whole genome shotgun (WGS) entry which is preliminary data.</text>
</comment>
<reference evidence="2 3" key="1">
    <citation type="submission" date="2016-08" db="EMBL/GenBank/DDBJ databases">
        <title>Draft genome of Fabibacter sp. strain SK-8.</title>
        <authorList>
            <person name="Wong S.-K."/>
            <person name="Hamasaki K."/>
            <person name="Yoshizawa S."/>
        </authorList>
    </citation>
    <scope>NUCLEOTIDE SEQUENCE [LARGE SCALE GENOMIC DNA]</scope>
    <source>
        <strain evidence="2 3">SK-8</strain>
    </source>
</reference>
<keyword evidence="3" id="KW-1185">Reference proteome</keyword>
<evidence type="ECO:0000313" key="2">
    <source>
        <dbReference type="EMBL" id="OEK06361.1"/>
    </source>
</evidence>
<dbReference type="EMBL" id="MDGQ01000003">
    <property type="protein sequence ID" value="OEK06361.1"/>
    <property type="molecule type" value="Genomic_DNA"/>
</dbReference>
<gene>
    <name evidence="2" type="ORF">BFP71_01400</name>
</gene>
<dbReference type="Proteomes" id="UP000095552">
    <property type="component" value="Unassembled WGS sequence"/>
</dbReference>
<sequence length="132" mass="14568">MTSKDRSQALLRTSGEPWSPEAELLFYQHKEEYARKLDKKCHDLAIKDGVQQISDSHVSRAGDQIGLKVNRVSKLRKVLGIIGTTLFGIGINKLYLAIEAVDQEGKITSTDIAYPLGISLIGLSLAVLIFKD</sequence>
<organism evidence="2 3">
    <name type="scientific">Roseivirga misakiensis</name>
    <dbReference type="NCBI Taxonomy" id="1563681"/>
    <lineage>
        <taxon>Bacteria</taxon>
        <taxon>Pseudomonadati</taxon>
        <taxon>Bacteroidota</taxon>
        <taxon>Cytophagia</taxon>
        <taxon>Cytophagales</taxon>
        <taxon>Roseivirgaceae</taxon>
        <taxon>Roseivirga</taxon>
    </lineage>
</organism>
<feature type="transmembrane region" description="Helical" evidence="1">
    <location>
        <begin position="78"/>
        <end position="97"/>
    </location>
</feature>
<accession>A0A1E5T4S4</accession>
<dbReference type="RefSeq" id="WP_069833672.1">
    <property type="nucleotide sequence ID" value="NZ_MDGQ01000003.1"/>
</dbReference>
<dbReference type="AlphaFoldDB" id="A0A1E5T4S4"/>
<proteinExistence type="predicted"/>
<feature type="transmembrane region" description="Helical" evidence="1">
    <location>
        <begin position="112"/>
        <end position="130"/>
    </location>
</feature>
<protein>
    <submittedName>
        <fullName evidence="2">Uncharacterized protein</fullName>
    </submittedName>
</protein>
<name>A0A1E5T4S4_9BACT</name>
<dbReference type="STRING" id="1563681.BFP71_01400"/>
<keyword evidence="1" id="KW-0472">Membrane</keyword>
<keyword evidence="1" id="KW-0812">Transmembrane</keyword>